<evidence type="ECO:0000313" key="4">
    <source>
        <dbReference type="Proteomes" id="UP000799440"/>
    </source>
</evidence>
<dbReference type="Proteomes" id="UP000799440">
    <property type="component" value="Unassembled WGS sequence"/>
</dbReference>
<dbReference type="SUPFAM" id="SSF89562">
    <property type="entry name" value="RraA-like"/>
    <property type="match status" value="1"/>
</dbReference>
<dbReference type="AlphaFoldDB" id="A0A6A6VI78"/>
<reference evidence="3" key="1">
    <citation type="journal article" date="2020" name="Stud. Mycol.">
        <title>101 Dothideomycetes genomes: a test case for predicting lifestyles and emergence of pathogens.</title>
        <authorList>
            <person name="Haridas S."/>
            <person name="Albert R."/>
            <person name="Binder M."/>
            <person name="Bloem J."/>
            <person name="Labutti K."/>
            <person name="Salamov A."/>
            <person name="Andreopoulos B."/>
            <person name="Baker S."/>
            <person name="Barry K."/>
            <person name="Bills G."/>
            <person name="Bluhm B."/>
            <person name="Cannon C."/>
            <person name="Castanera R."/>
            <person name="Culley D."/>
            <person name="Daum C."/>
            <person name="Ezra D."/>
            <person name="Gonzalez J."/>
            <person name="Henrissat B."/>
            <person name="Kuo A."/>
            <person name="Liang C."/>
            <person name="Lipzen A."/>
            <person name="Lutzoni F."/>
            <person name="Magnuson J."/>
            <person name="Mondo S."/>
            <person name="Nolan M."/>
            <person name="Ohm R."/>
            <person name="Pangilinan J."/>
            <person name="Park H.-J."/>
            <person name="Ramirez L."/>
            <person name="Alfaro M."/>
            <person name="Sun H."/>
            <person name="Tritt A."/>
            <person name="Yoshinaga Y."/>
            <person name="Zwiers L.-H."/>
            <person name="Turgeon B."/>
            <person name="Goodwin S."/>
            <person name="Spatafora J."/>
            <person name="Crous P."/>
            <person name="Grigoriev I."/>
        </authorList>
    </citation>
    <scope>NUCLEOTIDE SEQUENCE</scope>
    <source>
        <strain evidence="3">CBS 119925</strain>
    </source>
</reference>
<dbReference type="CDD" id="cd16841">
    <property type="entry name" value="RraA_family"/>
    <property type="match status" value="1"/>
</dbReference>
<feature type="binding site" evidence="1">
    <location>
        <position position="77"/>
    </location>
    <ligand>
        <name>Mg(2+)</name>
        <dbReference type="ChEBI" id="CHEBI:18420"/>
    </ligand>
</feature>
<dbReference type="GO" id="GO:0008948">
    <property type="term" value="F:oxaloacetate decarboxylase activity"/>
    <property type="evidence" value="ECO:0007669"/>
    <property type="project" value="TreeGrafter"/>
</dbReference>
<evidence type="ECO:0000256" key="1">
    <source>
        <dbReference type="PIRSR" id="PIRSR605493-1"/>
    </source>
</evidence>
<feature type="binding site" evidence="1">
    <location>
        <position position="76"/>
    </location>
    <ligand>
        <name>substrate</name>
    </ligand>
</feature>
<evidence type="ECO:0000313" key="3">
    <source>
        <dbReference type="EMBL" id="KAF2749853.1"/>
    </source>
</evidence>
<dbReference type="GO" id="GO:0047443">
    <property type="term" value="F:4-hydroxy-4-methyl-2-oxoglutarate aldolase activity"/>
    <property type="evidence" value="ECO:0007669"/>
    <property type="project" value="TreeGrafter"/>
</dbReference>
<dbReference type="PANTHER" id="PTHR33254:SF4">
    <property type="entry name" value="4-HYDROXY-4-METHYL-2-OXOGLUTARATE ALDOLASE 3-RELATED"/>
    <property type="match status" value="1"/>
</dbReference>
<comment type="cofactor">
    <cofactor evidence="1">
        <name>Mg(2+)</name>
        <dbReference type="ChEBI" id="CHEBI:18420"/>
    </cofactor>
</comment>
<dbReference type="InterPro" id="IPR036704">
    <property type="entry name" value="RraA/RraA-like_sf"/>
</dbReference>
<evidence type="ECO:0000256" key="2">
    <source>
        <dbReference type="SAM" id="MobiDB-lite"/>
    </source>
</evidence>
<proteinExistence type="predicted"/>
<protein>
    <submittedName>
        <fullName evidence="3">RraA-like protein</fullName>
    </submittedName>
</protein>
<organism evidence="3 4">
    <name type="scientific">Sporormia fimetaria CBS 119925</name>
    <dbReference type="NCBI Taxonomy" id="1340428"/>
    <lineage>
        <taxon>Eukaryota</taxon>
        <taxon>Fungi</taxon>
        <taxon>Dikarya</taxon>
        <taxon>Ascomycota</taxon>
        <taxon>Pezizomycotina</taxon>
        <taxon>Dothideomycetes</taxon>
        <taxon>Pleosporomycetidae</taxon>
        <taxon>Pleosporales</taxon>
        <taxon>Sporormiaceae</taxon>
        <taxon>Sporormia</taxon>
    </lineage>
</organism>
<keyword evidence="1" id="KW-0460">Magnesium</keyword>
<dbReference type="GO" id="GO:0046872">
    <property type="term" value="F:metal ion binding"/>
    <property type="evidence" value="ECO:0007669"/>
    <property type="project" value="UniProtKB-KW"/>
</dbReference>
<dbReference type="OrthoDB" id="1476984at2759"/>
<feature type="binding site" evidence="1">
    <location>
        <begin position="54"/>
        <end position="57"/>
    </location>
    <ligand>
        <name>substrate</name>
    </ligand>
</feature>
<feature type="compositionally biased region" description="Pro residues" evidence="2">
    <location>
        <begin position="1"/>
        <end position="17"/>
    </location>
</feature>
<name>A0A6A6VI78_9PLEO</name>
<dbReference type="InterPro" id="IPR005493">
    <property type="entry name" value="RraA/RraA-like"/>
</dbReference>
<dbReference type="Pfam" id="PF03737">
    <property type="entry name" value="RraA-like"/>
    <property type="match status" value="1"/>
</dbReference>
<accession>A0A6A6VI78</accession>
<feature type="region of interest" description="Disordered" evidence="2">
    <location>
        <begin position="1"/>
        <end position="29"/>
    </location>
</feature>
<keyword evidence="4" id="KW-1185">Reference proteome</keyword>
<sequence length="177" mass="18899">MVPKPTPSFPNPAPVAPGTPMSNLTNATPYADLTRPQTIVLISQPAGQACAVVGGIMAARMQRLGAKAVVVDGRVRDLGELRKLEVPVWSKGTSVIGAGAETKFHAREVEIRVGETVVRPGDLVMVDEEERGIVCVPVERVEEVLELMEKSVAADERVLEDVRGGGSVGEAFKKFRS</sequence>
<dbReference type="PANTHER" id="PTHR33254">
    <property type="entry name" value="4-HYDROXY-4-METHYL-2-OXOGLUTARATE ALDOLASE 3-RELATED"/>
    <property type="match status" value="1"/>
</dbReference>
<keyword evidence="1" id="KW-0479">Metal-binding</keyword>
<gene>
    <name evidence="3" type="ORF">M011DRAFT_465511</name>
</gene>
<dbReference type="EMBL" id="MU006565">
    <property type="protein sequence ID" value="KAF2749853.1"/>
    <property type="molecule type" value="Genomic_DNA"/>
</dbReference>
<dbReference type="Gene3D" id="3.50.30.40">
    <property type="entry name" value="Ribonuclease E inhibitor RraA/RraA-like"/>
    <property type="match status" value="1"/>
</dbReference>